<keyword evidence="4 7" id="KW-1133">Transmembrane helix</keyword>
<dbReference type="PANTHER" id="PTHR30572:SF4">
    <property type="entry name" value="ABC TRANSPORTER PERMEASE YTRF"/>
    <property type="match status" value="1"/>
</dbReference>
<dbReference type="RefSeq" id="WP_091039515.1">
    <property type="nucleotide sequence ID" value="NZ_FNAD01000015.1"/>
</dbReference>
<keyword evidence="11" id="KW-1185">Reference proteome</keyword>
<dbReference type="PANTHER" id="PTHR30572">
    <property type="entry name" value="MEMBRANE COMPONENT OF TRANSPORTER-RELATED"/>
    <property type="match status" value="1"/>
</dbReference>
<dbReference type="GO" id="GO:0005886">
    <property type="term" value="C:plasma membrane"/>
    <property type="evidence" value="ECO:0007669"/>
    <property type="project" value="UniProtKB-SubCell"/>
</dbReference>
<dbReference type="Pfam" id="PF02687">
    <property type="entry name" value="FtsX"/>
    <property type="match status" value="1"/>
</dbReference>
<feature type="transmembrane region" description="Helical" evidence="7">
    <location>
        <begin position="358"/>
        <end position="380"/>
    </location>
</feature>
<name>A0A1G7B2H5_9ACTN</name>
<evidence type="ECO:0000313" key="11">
    <source>
        <dbReference type="Proteomes" id="UP000198949"/>
    </source>
</evidence>
<keyword evidence="3 7" id="KW-0812">Transmembrane</keyword>
<feature type="domain" description="ABC3 transporter permease C-terminal" evidence="8">
    <location>
        <begin position="278"/>
        <end position="390"/>
    </location>
</feature>
<comment type="subcellular location">
    <subcellularLocation>
        <location evidence="1">Cell membrane</location>
        <topology evidence="1">Multi-pass membrane protein</topology>
    </subcellularLocation>
</comment>
<evidence type="ECO:0000259" key="8">
    <source>
        <dbReference type="Pfam" id="PF02687"/>
    </source>
</evidence>
<dbReference type="InterPro" id="IPR025857">
    <property type="entry name" value="MacB_PCD"/>
</dbReference>
<feature type="transmembrane region" description="Helical" evidence="7">
    <location>
        <begin position="328"/>
        <end position="352"/>
    </location>
</feature>
<comment type="similarity">
    <text evidence="6">Belongs to the ABC-4 integral membrane protein family.</text>
</comment>
<reference evidence="11" key="1">
    <citation type="submission" date="2016-10" db="EMBL/GenBank/DDBJ databases">
        <authorList>
            <person name="Varghese N."/>
            <person name="Submissions S."/>
        </authorList>
    </citation>
    <scope>NUCLEOTIDE SEQUENCE [LARGE SCALE GENOMIC DNA]</scope>
    <source>
        <strain evidence="11">CGMCC 4.3516</strain>
    </source>
</reference>
<dbReference type="InterPro" id="IPR003838">
    <property type="entry name" value="ABC3_permease_C"/>
</dbReference>
<evidence type="ECO:0000256" key="6">
    <source>
        <dbReference type="ARBA" id="ARBA00038076"/>
    </source>
</evidence>
<evidence type="ECO:0000256" key="4">
    <source>
        <dbReference type="ARBA" id="ARBA00022989"/>
    </source>
</evidence>
<dbReference type="Pfam" id="PF12704">
    <property type="entry name" value="MacB_PCD"/>
    <property type="match status" value="1"/>
</dbReference>
<accession>A0A1G7B2H5</accession>
<evidence type="ECO:0000259" key="9">
    <source>
        <dbReference type="Pfam" id="PF12704"/>
    </source>
</evidence>
<evidence type="ECO:0000256" key="5">
    <source>
        <dbReference type="ARBA" id="ARBA00023136"/>
    </source>
</evidence>
<dbReference type="STRING" id="58114.SAMN05216270_115100"/>
<dbReference type="AlphaFoldDB" id="A0A1G7B2H5"/>
<dbReference type="InterPro" id="IPR050250">
    <property type="entry name" value="Macrolide_Exporter_MacB"/>
</dbReference>
<feature type="transmembrane region" description="Helical" evidence="7">
    <location>
        <begin position="274"/>
        <end position="299"/>
    </location>
</feature>
<dbReference type="Proteomes" id="UP000198949">
    <property type="component" value="Unassembled WGS sequence"/>
</dbReference>
<feature type="domain" description="MacB-like periplasmic core" evidence="9">
    <location>
        <begin position="29"/>
        <end position="239"/>
    </location>
</feature>
<evidence type="ECO:0000313" key="10">
    <source>
        <dbReference type="EMBL" id="SDE21120.1"/>
    </source>
</evidence>
<evidence type="ECO:0000256" key="3">
    <source>
        <dbReference type="ARBA" id="ARBA00022692"/>
    </source>
</evidence>
<keyword evidence="2" id="KW-1003">Cell membrane</keyword>
<gene>
    <name evidence="10" type="ORF">SAMN05216270_115100</name>
</gene>
<organism evidence="10 11">
    <name type="scientific">Glycomyces harbinensis</name>
    <dbReference type="NCBI Taxonomy" id="58114"/>
    <lineage>
        <taxon>Bacteria</taxon>
        <taxon>Bacillati</taxon>
        <taxon>Actinomycetota</taxon>
        <taxon>Actinomycetes</taxon>
        <taxon>Glycomycetales</taxon>
        <taxon>Glycomycetaceae</taxon>
        <taxon>Glycomyces</taxon>
    </lineage>
</organism>
<dbReference type="EMBL" id="FNAD01000015">
    <property type="protein sequence ID" value="SDE21120.1"/>
    <property type="molecule type" value="Genomic_DNA"/>
</dbReference>
<evidence type="ECO:0000256" key="2">
    <source>
        <dbReference type="ARBA" id="ARBA00022475"/>
    </source>
</evidence>
<sequence length="397" mass="39982">MTLEPSRLRGADLVGLAVAGMRARPLRAVLSALGIAVGIAAMVVVVGISASSRAEVEAQLELLGTNLLTVSPGQTITGEEASLPPESVDMVARIGPVESVGAIGEVDANVYRSEAIDPNLSNGITVYATTVDLLGTVGGEVAEGRFLDEALAAFPTTVLGSTTAERLGITVADGSVAVRIGDEDFTVVGVLEPVPLVPELDAGALVGWPVAEAELGFDGAPTTIFERSPDATVAAVREVLPATANPEAPQETVVSRPSDALAAKAATDRTLTTLLLSLGGVALLVGGIGVANTMVIAVLERRSEIGLRRSLGATRGHIRGQFLAESMLLAGLGGVGGAAIGGAATAGFALWQGWPVSIPLWALALSAAATIAVGAVAGVYPASKAARYSPTVALSAY</sequence>
<dbReference type="GO" id="GO:0022857">
    <property type="term" value="F:transmembrane transporter activity"/>
    <property type="evidence" value="ECO:0007669"/>
    <property type="project" value="TreeGrafter"/>
</dbReference>
<protein>
    <submittedName>
        <fullName evidence="10">Putative ABC transport system permease protein</fullName>
    </submittedName>
</protein>
<evidence type="ECO:0000256" key="7">
    <source>
        <dbReference type="SAM" id="Phobius"/>
    </source>
</evidence>
<keyword evidence="5 7" id="KW-0472">Membrane</keyword>
<dbReference type="OrthoDB" id="9780560at2"/>
<evidence type="ECO:0000256" key="1">
    <source>
        <dbReference type="ARBA" id="ARBA00004651"/>
    </source>
</evidence>
<proteinExistence type="inferred from homology"/>
<feature type="transmembrane region" description="Helical" evidence="7">
    <location>
        <begin position="28"/>
        <end position="50"/>
    </location>
</feature>